<reference evidence="1 2" key="2">
    <citation type="submission" date="2019-09" db="EMBL/GenBank/DDBJ databases">
        <authorList>
            <person name="Jin C."/>
        </authorList>
    </citation>
    <scope>NUCLEOTIDE SEQUENCE [LARGE SCALE GENOMIC DNA]</scope>
    <source>
        <strain evidence="1 2">BN140041</strain>
    </source>
</reference>
<evidence type="ECO:0000313" key="2">
    <source>
        <dbReference type="Proteomes" id="UP000324351"/>
    </source>
</evidence>
<proteinExistence type="predicted"/>
<dbReference type="AlphaFoldDB" id="A0A5B1M7I6"/>
<name>A0A5B1M7I6_9ACTN</name>
<keyword evidence="2" id="KW-1185">Reference proteome</keyword>
<sequence>MRWRARDGRPTTAADLSFHYDSIGRSGVIDQTLSIRNRGSSAVALRLTFAPLDANGQELPGLTTTTAYGTDSGRHIIPARFTDIDVLAFQGPGFRDVADVRVQVEQVEEVPFPAKIRDVVLTDRIDSRGNVVGGGEYAQVRLTNPSREPVPVRVALLEYEDPPPGRSQQAVNVQDLGGLVTVPGRGTTTIPGPTTFPDAFVSVKAYFSR</sequence>
<evidence type="ECO:0000313" key="1">
    <source>
        <dbReference type="EMBL" id="KAA1428476.1"/>
    </source>
</evidence>
<reference evidence="1 2" key="1">
    <citation type="submission" date="2019-09" db="EMBL/GenBank/DDBJ databases">
        <title>Nocardioides panacisoli sp. nov., isolated from the soil of a ginseng field.</title>
        <authorList>
            <person name="Cho C."/>
        </authorList>
    </citation>
    <scope>NUCLEOTIDE SEQUENCE [LARGE SCALE GENOMIC DNA]</scope>
    <source>
        <strain evidence="1 2">BN140041</strain>
    </source>
</reference>
<gene>
    <name evidence="1" type="ORF">F0U47_06055</name>
</gene>
<dbReference type="RefSeq" id="WP_149749412.1">
    <property type="nucleotide sequence ID" value="NZ_VUJW01000002.1"/>
</dbReference>
<dbReference type="EMBL" id="VUJW01000002">
    <property type="protein sequence ID" value="KAA1428476.1"/>
    <property type="molecule type" value="Genomic_DNA"/>
</dbReference>
<comment type="caution">
    <text evidence="1">The sequence shown here is derived from an EMBL/GenBank/DDBJ whole genome shotgun (WGS) entry which is preliminary data.</text>
</comment>
<dbReference type="Proteomes" id="UP000324351">
    <property type="component" value="Unassembled WGS sequence"/>
</dbReference>
<organism evidence="1 2">
    <name type="scientific">Nocardioides antri</name>
    <dbReference type="NCBI Taxonomy" id="2607659"/>
    <lineage>
        <taxon>Bacteria</taxon>
        <taxon>Bacillati</taxon>
        <taxon>Actinomycetota</taxon>
        <taxon>Actinomycetes</taxon>
        <taxon>Propionibacteriales</taxon>
        <taxon>Nocardioidaceae</taxon>
        <taxon>Nocardioides</taxon>
    </lineage>
</organism>
<protein>
    <submittedName>
        <fullName evidence="1">Uncharacterized protein</fullName>
    </submittedName>
</protein>
<accession>A0A5B1M7I6</accession>